<protein>
    <recommendedName>
        <fullName evidence="4">DUF4386 domain-containing protein</fullName>
    </recommendedName>
</protein>
<keyword evidence="1" id="KW-0812">Transmembrane</keyword>
<evidence type="ECO:0000313" key="3">
    <source>
        <dbReference type="Proteomes" id="UP000331127"/>
    </source>
</evidence>
<evidence type="ECO:0000313" key="2">
    <source>
        <dbReference type="EMBL" id="GES07066.1"/>
    </source>
</evidence>
<comment type="caution">
    <text evidence="2">The sequence shown here is derived from an EMBL/GenBank/DDBJ whole genome shotgun (WGS) entry which is preliminary data.</text>
</comment>
<evidence type="ECO:0008006" key="4">
    <source>
        <dbReference type="Google" id="ProtNLM"/>
    </source>
</evidence>
<keyword evidence="1" id="KW-1133">Transmembrane helix</keyword>
<name>A0A5M3WE07_9ACTN</name>
<feature type="transmembrane region" description="Helical" evidence="1">
    <location>
        <begin position="12"/>
        <end position="35"/>
    </location>
</feature>
<dbReference type="RefSeq" id="WP_155352789.1">
    <property type="nucleotide sequence ID" value="NZ_BAAAHL010000077.1"/>
</dbReference>
<sequence>MTTTSPARVRVAPGLYVTFVLFIVGMVLRTVFSLWHPSLAMLDYENLSPIREQWWAMHIFVGAPGALLAFASFPVLAYALCRARGSVVAAVGGAVTVTGIIFFGQGIAAEGVTYGYVLNTAALSGEQGEKLLTYITDHAELSQIGIFGGLAVTSLGVLVLLAALWLARAVPRWLLVLPVIGLVGGLALPFAPFSLELGLFDIVTQDVPLVLIAVLALRTAKHATD</sequence>
<accession>A0A5M3WE07</accession>
<dbReference type="Proteomes" id="UP000331127">
    <property type="component" value="Unassembled WGS sequence"/>
</dbReference>
<evidence type="ECO:0000256" key="1">
    <source>
        <dbReference type="SAM" id="Phobius"/>
    </source>
</evidence>
<gene>
    <name evidence="2" type="ORF">Amac_006610</name>
</gene>
<feature type="transmembrane region" description="Helical" evidence="1">
    <location>
        <begin position="55"/>
        <end position="80"/>
    </location>
</feature>
<dbReference type="AlphaFoldDB" id="A0A5M3WE07"/>
<keyword evidence="1" id="KW-0472">Membrane</keyword>
<dbReference type="EMBL" id="BLAE01000005">
    <property type="protein sequence ID" value="GES07066.1"/>
    <property type="molecule type" value="Genomic_DNA"/>
</dbReference>
<feature type="transmembrane region" description="Helical" evidence="1">
    <location>
        <begin position="173"/>
        <end position="191"/>
    </location>
</feature>
<feature type="transmembrane region" description="Helical" evidence="1">
    <location>
        <begin position="144"/>
        <end position="166"/>
    </location>
</feature>
<proteinExistence type="predicted"/>
<keyword evidence="3" id="KW-1185">Reference proteome</keyword>
<reference evidence="2 3" key="1">
    <citation type="submission" date="2019-10" db="EMBL/GenBank/DDBJ databases">
        <title>Whole genome shotgun sequence of Acrocarpospora macrocephala NBRC 16266.</title>
        <authorList>
            <person name="Ichikawa N."/>
            <person name="Kimura A."/>
            <person name="Kitahashi Y."/>
            <person name="Komaki H."/>
            <person name="Oguchi A."/>
        </authorList>
    </citation>
    <scope>NUCLEOTIDE SEQUENCE [LARGE SCALE GENOMIC DNA]</scope>
    <source>
        <strain evidence="2 3">NBRC 16266</strain>
    </source>
</reference>
<organism evidence="2 3">
    <name type="scientific">Acrocarpospora macrocephala</name>
    <dbReference type="NCBI Taxonomy" id="150177"/>
    <lineage>
        <taxon>Bacteria</taxon>
        <taxon>Bacillati</taxon>
        <taxon>Actinomycetota</taxon>
        <taxon>Actinomycetes</taxon>
        <taxon>Streptosporangiales</taxon>
        <taxon>Streptosporangiaceae</taxon>
        <taxon>Acrocarpospora</taxon>
    </lineage>
</organism>
<feature type="transmembrane region" description="Helical" evidence="1">
    <location>
        <begin position="87"/>
        <end position="108"/>
    </location>
</feature>